<comment type="cofactor">
    <cofactor evidence="1 16">
        <name>pyridoxal 5'-phosphate</name>
        <dbReference type="ChEBI" id="CHEBI:597326"/>
    </cofactor>
</comment>
<name>A0A368F935_ANCCA</name>
<dbReference type="PANTHER" id="PTHR42735:SF6">
    <property type="entry name" value="SPHINGOSINE-1-PHOSPHATE LYASE 1"/>
    <property type="match status" value="1"/>
</dbReference>
<evidence type="ECO:0000256" key="8">
    <source>
        <dbReference type="ARBA" id="ARBA00022919"/>
    </source>
</evidence>
<sequence>MGERRYMEHYDPRTRNQDLSLCAKIYDLFSHSDPHRSDAFPGARKMEAEILRMSLSMFHGGAEACGVVAGGGTEVTLLACLAYRNRAWARGMYRPEIIAPSTAHPALDKAAALFGMTIRRVPVREDDRVHAAAVKRAIGPHTCMIVASAPNHITGTVDPIEKLSEVAQRFGVPLHVDCTLGGFLLPFMEYCDYSIPTFDFRLPGVTSIAIDLHRYGQAPRSCSVLMYRDASMMRHQCFCNSDWAGGVYATPTLAGGRDGGAVATAWATLLGKGRDGYINACHRVVETTRRLADLLSDIDGITLRGAADLCIVAFETSLGDIYVLVDFMTTKGWHVDPLLSPEAARVPVTLRMCEEGVLEAFVEDVIEGLRYLNENPTKTTKTSAFYHMLQTIREDPSLCLKMIHSVRSTLFLPGFYERCRRLDMGYTRYLLNCRISHIYCSDPLNSLCYLPEEKDPHGVAVMNNNSATKPDVIPPPSHISCRYNEAFDYDEISASRIEERRCEREARLQCENPSADVTLDRIDRSIGAALAVEQLLRDSYIFDTHVMNRPPGDVLVVAAKRDYI</sequence>
<dbReference type="InterPro" id="IPR015424">
    <property type="entry name" value="PyrdxlP-dep_Trfase"/>
</dbReference>
<evidence type="ECO:0000256" key="16">
    <source>
        <dbReference type="RuleBase" id="RU000382"/>
    </source>
</evidence>
<proteinExistence type="inferred from homology"/>
<dbReference type="STRING" id="29170.A0A368F935"/>
<gene>
    <name evidence="17" type="ORF">ANCCAN_25599</name>
</gene>
<keyword evidence="5" id="KW-0812">Transmembrane</keyword>
<evidence type="ECO:0000256" key="6">
    <source>
        <dbReference type="ARBA" id="ARBA00022824"/>
    </source>
</evidence>
<dbReference type="Pfam" id="PF00282">
    <property type="entry name" value="Pyridoxal_deC"/>
    <property type="match status" value="1"/>
</dbReference>
<dbReference type="FunFam" id="3.40.640.10:FF:000020">
    <property type="entry name" value="sphingosine-1-phosphate lyase 1"/>
    <property type="match status" value="1"/>
</dbReference>
<evidence type="ECO:0000256" key="5">
    <source>
        <dbReference type="ARBA" id="ARBA00022692"/>
    </source>
</evidence>
<dbReference type="GO" id="GO:0005789">
    <property type="term" value="C:endoplasmic reticulum membrane"/>
    <property type="evidence" value="ECO:0007669"/>
    <property type="project" value="UniProtKB-SubCell"/>
</dbReference>
<dbReference type="InterPro" id="IPR002129">
    <property type="entry name" value="PyrdxlP-dep_de-COase"/>
</dbReference>
<evidence type="ECO:0000313" key="18">
    <source>
        <dbReference type="Proteomes" id="UP000252519"/>
    </source>
</evidence>
<evidence type="ECO:0000256" key="1">
    <source>
        <dbReference type="ARBA" id="ARBA00001933"/>
    </source>
</evidence>
<reference evidence="17 18" key="1">
    <citation type="submission" date="2014-10" db="EMBL/GenBank/DDBJ databases">
        <title>Draft genome of the hookworm Ancylostoma caninum.</title>
        <authorList>
            <person name="Mitreva M."/>
        </authorList>
    </citation>
    <scope>NUCLEOTIDE SEQUENCE [LARGE SCALE GENOMIC DNA]</scope>
    <source>
        <strain evidence="17 18">Baltimore</strain>
    </source>
</reference>
<evidence type="ECO:0000256" key="4">
    <source>
        <dbReference type="ARBA" id="ARBA00004991"/>
    </source>
</evidence>
<protein>
    <recommendedName>
        <fullName evidence="14">sphinganine-1-phosphate aldolase</fullName>
        <ecNumber evidence="14">4.1.2.27</ecNumber>
    </recommendedName>
    <alternativeName>
        <fullName evidence="15">Sphingosine-1-phosphate aldolase</fullName>
    </alternativeName>
</protein>
<dbReference type="EC" id="4.1.2.27" evidence="14"/>
<keyword evidence="12 16" id="KW-0456">Lyase</keyword>
<comment type="subcellular location">
    <subcellularLocation>
        <location evidence="2">Endoplasmic reticulum membrane</location>
        <topology evidence="2">Single-pass membrane protein</topology>
    </subcellularLocation>
</comment>
<evidence type="ECO:0000256" key="7">
    <source>
        <dbReference type="ARBA" id="ARBA00022898"/>
    </source>
</evidence>
<comment type="pathway">
    <text evidence="3">Lipid metabolism; sphingolipid metabolism.</text>
</comment>
<evidence type="ECO:0000256" key="12">
    <source>
        <dbReference type="ARBA" id="ARBA00023239"/>
    </source>
</evidence>
<evidence type="ECO:0000256" key="10">
    <source>
        <dbReference type="ARBA" id="ARBA00023098"/>
    </source>
</evidence>
<evidence type="ECO:0000256" key="11">
    <source>
        <dbReference type="ARBA" id="ARBA00023136"/>
    </source>
</evidence>
<dbReference type="AlphaFoldDB" id="A0A368F935"/>
<dbReference type="OrthoDB" id="10254570at2759"/>
<dbReference type="Gene3D" id="3.90.1150.10">
    <property type="entry name" value="Aspartate Aminotransferase, domain 1"/>
    <property type="match status" value="1"/>
</dbReference>
<keyword evidence="11" id="KW-0472">Membrane</keyword>
<keyword evidence="7 16" id="KW-0663">Pyridoxal phosphate</keyword>
<evidence type="ECO:0000256" key="9">
    <source>
        <dbReference type="ARBA" id="ARBA00022989"/>
    </source>
</evidence>
<dbReference type="PANTHER" id="PTHR42735">
    <property type="match status" value="1"/>
</dbReference>
<dbReference type="GO" id="GO:0030149">
    <property type="term" value="P:sphingolipid catabolic process"/>
    <property type="evidence" value="ECO:0007669"/>
    <property type="project" value="TreeGrafter"/>
</dbReference>
<dbReference type="InterPro" id="IPR050477">
    <property type="entry name" value="GrpII_AminoAcid_Decarb"/>
</dbReference>
<dbReference type="GO" id="GO:0008117">
    <property type="term" value="F:sphinganine-1-phosphate aldolase activity"/>
    <property type="evidence" value="ECO:0007669"/>
    <property type="project" value="UniProtKB-EC"/>
</dbReference>
<evidence type="ECO:0000313" key="17">
    <source>
        <dbReference type="EMBL" id="RCN28656.1"/>
    </source>
</evidence>
<keyword evidence="9" id="KW-1133">Transmembrane helix</keyword>
<comment type="similarity">
    <text evidence="13">Belongs to the group II decarboxylase family. Sphingosine-1-phosphate lyase subfamily.</text>
</comment>
<keyword evidence="10" id="KW-0443">Lipid metabolism</keyword>
<comment type="caution">
    <text evidence="17">The sequence shown here is derived from an EMBL/GenBank/DDBJ whole genome shotgun (WGS) entry which is preliminary data.</text>
</comment>
<dbReference type="SUPFAM" id="SSF53383">
    <property type="entry name" value="PLP-dependent transferases"/>
    <property type="match status" value="1"/>
</dbReference>
<evidence type="ECO:0000256" key="2">
    <source>
        <dbReference type="ARBA" id="ARBA00004389"/>
    </source>
</evidence>
<comment type="pathway">
    <text evidence="4">Sphingolipid metabolism.</text>
</comment>
<dbReference type="InterPro" id="IPR015422">
    <property type="entry name" value="PyrdxlP-dep_Trfase_small"/>
</dbReference>
<evidence type="ECO:0000256" key="13">
    <source>
        <dbReference type="ARBA" id="ARBA00038302"/>
    </source>
</evidence>
<dbReference type="Gene3D" id="3.40.640.10">
    <property type="entry name" value="Type I PLP-dependent aspartate aminotransferase-like (Major domain)"/>
    <property type="match status" value="1"/>
</dbReference>
<dbReference type="EMBL" id="JOJR01002421">
    <property type="protein sequence ID" value="RCN28656.1"/>
    <property type="molecule type" value="Genomic_DNA"/>
</dbReference>
<dbReference type="InterPro" id="IPR015421">
    <property type="entry name" value="PyrdxlP-dep_Trfase_major"/>
</dbReference>
<keyword evidence="8" id="KW-0746">Sphingolipid metabolism</keyword>
<organism evidence="17 18">
    <name type="scientific">Ancylostoma caninum</name>
    <name type="common">Dog hookworm</name>
    <dbReference type="NCBI Taxonomy" id="29170"/>
    <lineage>
        <taxon>Eukaryota</taxon>
        <taxon>Metazoa</taxon>
        <taxon>Ecdysozoa</taxon>
        <taxon>Nematoda</taxon>
        <taxon>Chromadorea</taxon>
        <taxon>Rhabditida</taxon>
        <taxon>Rhabditina</taxon>
        <taxon>Rhabditomorpha</taxon>
        <taxon>Strongyloidea</taxon>
        <taxon>Ancylostomatidae</taxon>
        <taxon>Ancylostomatinae</taxon>
        <taxon>Ancylostoma</taxon>
    </lineage>
</organism>
<evidence type="ECO:0000256" key="3">
    <source>
        <dbReference type="ARBA" id="ARBA00004760"/>
    </source>
</evidence>
<evidence type="ECO:0000256" key="14">
    <source>
        <dbReference type="ARBA" id="ARBA00038965"/>
    </source>
</evidence>
<dbReference type="GO" id="GO:0030170">
    <property type="term" value="F:pyridoxal phosphate binding"/>
    <property type="evidence" value="ECO:0007669"/>
    <property type="project" value="InterPro"/>
</dbReference>
<dbReference type="Gene3D" id="6.10.140.2150">
    <property type="match status" value="1"/>
</dbReference>
<keyword evidence="6" id="KW-0256">Endoplasmic reticulum</keyword>
<dbReference type="GO" id="GO:0019752">
    <property type="term" value="P:carboxylic acid metabolic process"/>
    <property type="evidence" value="ECO:0007669"/>
    <property type="project" value="InterPro"/>
</dbReference>
<accession>A0A368F935</accession>
<dbReference type="Proteomes" id="UP000252519">
    <property type="component" value="Unassembled WGS sequence"/>
</dbReference>
<keyword evidence="18" id="KW-1185">Reference proteome</keyword>
<evidence type="ECO:0000256" key="15">
    <source>
        <dbReference type="ARBA" id="ARBA00042568"/>
    </source>
</evidence>